<dbReference type="InterPro" id="IPR014710">
    <property type="entry name" value="RmlC-like_jellyroll"/>
</dbReference>
<protein>
    <submittedName>
        <fullName evidence="3">Cupin domain protein</fullName>
    </submittedName>
</protein>
<dbReference type="InterPro" id="IPR013096">
    <property type="entry name" value="Cupin_2"/>
</dbReference>
<proteinExistence type="predicted"/>
<dbReference type="InterPro" id="IPR011051">
    <property type="entry name" value="RmlC_Cupin_sf"/>
</dbReference>
<dbReference type="PANTHER" id="PTHR36156:SF2">
    <property type="entry name" value="CUPIN TYPE-2 DOMAIN-CONTAINING PROTEIN"/>
    <property type="match status" value="1"/>
</dbReference>
<dbReference type="OrthoDB" id="287220at2"/>
<evidence type="ECO:0000313" key="4">
    <source>
        <dbReference type="Proteomes" id="UP000218069"/>
    </source>
</evidence>
<dbReference type="Pfam" id="PF07883">
    <property type="entry name" value="Cupin_2"/>
    <property type="match status" value="1"/>
</dbReference>
<dbReference type="Gene3D" id="2.60.120.10">
    <property type="entry name" value="Jelly Rolls"/>
    <property type="match status" value="1"/>
</dbReference>
<accession>A0A240E1V3</accession>
<evidence type="ECO:0000256" key="1">
    <source>
        <dbReference type="SAM" id="SignalP"/>
    </source>
</evidence>
<feature type="domain" description="Cupin type-2" evidence="2">
    <location>
        <begin position="64"/>
        <end position="131"/>
    </location>
</feature>
<feature type="signal peptide" evidence="1">
    <location>
        <begin position="1"/>
        <end position="22"/>
    </location>
</feature>
<sequence>MHYFSVISVALIASFLSLQVQAQADPAQAQVKVTQILKTTKEWDGSPLPPYPSQNPEITILSYEIPAGVRLPVHRHPVINAGVVMQGNLTVISESGKELVLKQGDSIVELVNQWHYGENKGSEPVKLIMFYVGEVGVPLVVKQE</sequence>
<keyword evidence="1" id="KW-0732">Signal</keyword>
<dbReference type="CDD" id="cd02236">
    <property type="entry name" value="cupin_CV2614-like"/>
    <property type="match status" value="1"/>
</dbReference>
<reference evidence="4" key="1">
    <citation type="submission" date="2017-08" db="EMBL/GenBank/DDBJ databases">
        <authorList>
            <person name="Varghese N."/>
            <person name="Submissions S."/>
        </authorList>
    </citation>
    <scope>NUCLEOTIDE SEQUENCE [LARGE SCALE GENOMIC DNA]</scope>
    <source>
        <strain evidence="4">AP-Melu-1000-B4</strain>
    </source>
</reference>
<dbReference type="EMBL" id="OANS01000004">
    <property type="protein sequence ID" value="SNX29192.1"/>
    <property type="molecule type" value="Genomic_DNA"/>
</dbReference>
<dbReference type="RefSeq" id="WP_096674045.1">
    <property type="nucleotide sequence ID" value="NZ_OANS01000004.1"/>
</dbReference>
<dbReference type="AlphaFoldDB" id="A0A240E1V3"/>
<feature type="chain" id="PRO_5012399209" evidence="1">
    <location>
        <begin position="23"/>
        <end position="144"/>
    </location>
</feature>
<evidence type="ECO:0000259" key="2">
    <source>
        <dbReference type="Pfam" id="PF07883"/>
    </source>
</evidence>
<gene>
    <name evidence="3" type="ORF">SAMN06295945_1557</name>
</gene>
<evidence type="ECO:0000313" key="3">
    <source>
        <dbReference type="EMBL" id="SNX29192.1"/>
    </source>
</evidence>
<organism evidence="3 4">
    <name type="scientific">Polynucleobacter meluiroseus</name>
    <dbReference type="NCBI Taxonomy" id="1938814"/>
    <lineage>
        <taxon>Bacteria</taxon>
        <taxon>Pseudomonadati</taxon>
        <taxon>Pseudomonadota</taxon>
        <taxon>Betaproteobacteria</taxon>
        <taxon>Burkholderiales</taxon>
        <taxon>Burkholderiaceae</taxon>
        <taxon>Polynucleobacter</taxon>
    </lineage>
</organism>
<keyword evidence="4" id="KW-1185">Reference proteome</keyword>
<dbReference type="SUPFAM" id="SSF51182">
    <property type="entry name" value="RmlC-like cupins"/>
    <property type="match status" value="1"/>
</dbReference>
<dbReference type="Proteomes" id="UP000218069">
    <property type="component" value="Unassembled WGS sequence"/>
</dbReference>
<name>A0A240E1V3_9BURK</name>
<dbReference type="InterPro" id="IPR047142">
    <property type="entry name" value="OryJ/VirC-like"/>
</dbReference>
<dbReference type="PANTHER" id="PTHR36156">
    <property type="entry name" value="SLR2101 PROTEIN"/>
    <property type="match status" value="1"/>
</dbReference>